<gene>
    <name evidence="2" type="ORF">PEVE_00036764</name>
</gene>
<keyword evidence="3" id="KW-1185">Reference proteome</keyword>
<evidence type="ECO:0000313" key="2">
    <source>
        <dbReference type="EMBL" id="CAH3029782.1"/>
    </source>
</evidence>
<comment type="caution">
    <text evidence="2">The sequence shown here is derived from an EMBL/GenBank/DDBJ whole genome shotgun (WGS) entry which is preliminary data.</text>
</comment>
<protein>
    <recommendedName>
        <fullName evidence="1">C-type lectin domain-containing protein</fullName>
    </recommendedName>
</protein>
<dbReference type="SUPFAM" id="SSF56436">
    <property type="entry name" value="C-type lectin-like"/>
    <property type="match status" value="1"/>
</dbReference>
<dbReference type="InterPro" id="IPR001304">
    <property type="entry name" value="C-type_lectin-like"/>
</dbReference>
<name>A0ABN8MJ92_9CNID</name>
<dbReference type="Proteomes" id="UP001159427">
    <property type="component" value="Unassembled WGS sequence"/>
</dbReference>
<dbReference type="Pfam" id="PF00059">
    <property type="entry name" value="Lectin_C"/>
    <property type="match status" value="1"/>
</dbReference>
<accession>A0ABN8MJ92</accession>
<reference evidence="2 3" key="1">
    <citation type="submission" date="2022-05" db="EMBL/GenBank/DDBJ databases">
        <authorList>
            <consortium name="Genoscope - CEA"/>
            <person name="William W."/>
        </authorList>
    </citation>
    <scope>NUCLEOTIDE SEQUENCE [LARGE SCALE GENOMIC DNA]</scope>
</reference>
<sequence length="302" mass="34103">RTVRNKNSKELLSNSLTAVQTGSVIKRSGVNEAMLAKLRDIERILGEPQTQREKNVVRLTAAVCGEERYATTLKTVLFFKSASAKERVSRFYYFQRLASIWIMYYNNSANTLIAIITIYSNSLLSIPDIFMGLPPSFASFCDTRISSRTVTGNHQFHSFITNYIGPCPSGWTHFKSYCYFVSSALKSWQAARTYCKSKGGDLVKINSDEENEFVLNLVYKHAPSTKQVWIGLKWDAHLSKFEWADNALPKYTNWNPGEPNGQASEPCSNMWTGHAGGSSGYWNDRPCLNRVFPCGLVCKRLP</sequence>
<feature type="domain" description="C-type lectin" evidence="1">
    <location>
        <begin position="174"/>
        <end position="287"/>
    </location>
</feature>
<feature type="non-terminal residue" evidence="2">
    <location>
        <position position="1"/>
    </location>
</feature>
<dbReference type="InterPro" id="IPR016187">
    <property type="entry name" value="CTDL_fold"/>
</dbReference>
<dbReference type="PRINTS" id="PR01504">
    <property type="entry name" value="PNCREATITSAP"/>
</dbReference>
<dbReference type="InterPro" id="IPR050111">
    <property type="entry name" value="C-type_lectin/snaclec_domain"/>
</dbReference>
<evidence type="ECO:0000259" key="1">
    <source>
        <dbReference type="PROSITE" id="PS50041"/>
    </source>
</evidence>
<dbReference type="Gene3D" id="3.10.100.10">
    <property type="entry name" value="Mannose-Binding Protein A, subunit A"/>
    <property type="match status" value="1"/>
</dbReference>
<dbReference type="SMART" id="SM00034">
    <property type="entry name" value="CLECT"/>
    <property type="match status" value="1"/>
</dbReference>
<organism evidence="2 3">
    <name type="scientific">Porites evermanni</name>
    <dbReference type="NCBI Taxonomy" id="104178"/>
    <lineage>
        <taxon>Eukaryota</taxon>
        <taxon>Metazoa</taxon>
        <taxon>Cnidaria</taxon>
        <taxon>Anthozoa</taxon>
        <taxon>Hexacorallia</taxon>
        <taxon>Scleractinia</taxon>
        <taxon>Fungiina</taxon>
        <taxon>Poritidae</taxon>
        <taxon>Porites</taxon>
    </lineage>
</organism>
<proteinExistence type="predicted"/>
<dbReference type="PROSITE" id="PS50041">
    <property type="entry name" value="C_TYPE_LECTIN_2"/>
    <property type="match status" value="1"/>
</dbReference>
<dbReference type="InterPro" id="IPR016186">
    <property type="entry name" value="C-type_lectin-like/link_sf"/>
</dbReference>
<dbReference type="EMBL" id="CALNXI010000592">
    <property type="protein sequence ID" value="CAH3029782.1"/>
    <property type="molecule type" value="Genomic_DNA"/>
</dbReference>
<dbReference type="PANTHER" id="PTHR22803">
    <property type="entry name" value="MANNOSE, PHOSPHOLIPASE, LECTIN RECEPTOR RELATED"/>
    <property type="match status" value="1"/>
</dbReference>
<evidence type="ECO:0000313" key="3">
    <source>
        <dbReference type="Proteomes" id="UP001159427"/>
    </source>
</evidence>